<reference evidence="1 2" key="1">
    <citation type="journal article" date="2019" name="Nat. Ecol. Evol.">
        <title>Megaphylogeny resolves global patterns of mushroom evolution.</title>
        <authorList>
            <person name="Varga T."/>
            <person name="Krizsan K."/>
            <person name="Foldi C."/>
            <person name="Dima B."/>
            <person name="Sanchez-Garcia M."/>
            <person name="Sanchez-Ramirez S."/>
            <person name="Szollosi G.J."/>
            <person name="Szarkandi J.G."/>
            <person name="Papp V."/>
            <person name="Albert L."/>
            <person name="Andreopoulos W."/>
            <person name="Angelini C."/>
            <person name="Antonin V."/>
            <person name="Barry K.W."/>
            <person name="Bougher N.L."/>
            <person name="Buchanan P."/>
            <person name="Buyck B."/>
            <person name="Bense V."/>
            <person name="Catcheside P."/>
            <person name="Chovatia M."/>
            <person name="Cooper J."/>
            <person name="Damon W."/>
            <person name="Desjardin D."/>
            <person name="Finy P."/>
            <person name="Geml J."/>
            <person name="Haridas S."/>
            <person name="Hughes K."/>
            <person name="Justo A."/>
            <person name="Karasinski D."/>
            <person name="Kautmanova I."/>
            <person name="Kiss B."/>
            <person name="Kocsube S."/>
            <person name="Kotiranta H."/>
            <person name="LaButti K.M."/>
            <person name="Lechner B.E."/>
            <person name="Liimatainen K."/>
            <person name="Lipzen A."/>
            <person name="Lukacs Z."/>
            <person name="Mihaltcheva S."/>
            <person name="Morgado L.N."/>
            <person name="Niskanen T."/>
            <person name="Noordeloos M.E."/>
            <person name="Ohm R.A."/>
            <person name="Ortiz-Santana B."/>
            <person name="Ovrebo C."/>
            <person name="Racz N."/>
            <person name="Riley R."/>
            <person name="Savchenko A."/>
            <person name="Shiryaev A."/>
            <person name="Soop K."/>
            <person name="Spirin V."/>
            <person name="Szebenyi C."/>
            <person name="Tomsovsky M."/>
            <person name="Tulloss R.E."/>
            <person name="Uehling J."/>
            <person name="Grigoriev I.V."/>
            <person name="Vagvolgyi C."/>
            <person name="Papp T."/>
            <person name="Martin F.M."/>
            <person name="Miettinen O."/>
            <person name="Hibbett D.S."/>
            <person name="Nagy L.G."/>
        </authorList>
    </citation>
    <scope>NUCLEOTIDE SEQUENCE [LARGE SCALE GENOMIC DNA]</scope>
    <source>
        <strain evidence="1 2">NL-1719</strain>
    </source>
</reference>
<dbReference type="EMBL" id="ML209491">
    <property type="protein sequence ID" value="TFK58268.1"/>
    <property type="molecule type" value="Genomic_DNA"/>
</dbReference>
<sequence length="94" mass="10418">MTWLMLRARYPHPRISNPVNSAIPLVVASFRKSLHVFSVSSPFEEVVGASPSMAYVGDASPSYADQDIDLFSSDMEPSLIGVEIDKLQCWSSQR</sequence>
<name>A0ACD2ZXK6_9AGAR</name>
<keyword evidence="2" id="KW-1185">Reference proteome</keyword>
<dbReference type="Proteomes" id="UP000308600">
    <property type="component" value="Unassembled WGS sequence"/>
</dbReference>
<evidence type="ECO:0000313" key="2">
    <source>
        <dbReference type="Proteomes" id="UP000308600"/>
    </source>
</evidence>
<evidence type="ECO:0000313" key="1">
    <source>
        <dbReference type="EMBL" id="TFK58268.1"/>
    </source>
</evidence>
<gene>
    <name evidence="1" type="ORF">BDN72DRAFT_906902</name>
</gene>
<organism evidence="1 2">
    <name type="scientific">Pluteus cervinus</name>
    <dbReference type="NCBI Taxonomy" id="181527"/>
    <lineage>
        <taxon>Eukaryota</taxon>
        <taxon>Fungi</taxon>
        <taxon>Dikarya</taxon>
        <taxon>Basidiomycota</taxon>
        <taxon>Agaricomycotina</taxon>
        <taxon>Agaricomycetes</taxon>
        <taxon>Agaricomycetidae</taxon>
        <taxon>Agaricales</taxon>
        <taxon>Pluteineae</taxon>
        <taxon>Pluteaceae</taxon>
        <taxon>Pluteus</taxon>
    </lineage>
</organism>
<protein>
    <submittedName>
        <fullName evidence="1">Uncharacterized protein</fullName>
    </submittedName>
</protein>
<proteinExistence type="predicted"/>
<accession>A0ACD2ZXK6</accession>